<dbReference type="PANTHER" id="PTHR43459">
    <property type="entry name" value="ENOYL-COA HYDRATASE"/>
    <property type="match status" value="1"/>
</dbReference>
<organism evidence="1 2">
    <name type="scientific">Saccharopolyspora taberi</name>
    <dbReference type="NCBI Taxonomy" id="60895"/>
    <lineage>
        <taxon>Bacteria</taxon>
        <taxon>Bacillati</taxon>
        <taxon>Actinomycetota</taxon>
        <taxon>Actinomycetes</taxon>
        <taxon>Pseudonocardiales</taxon>
        <taxon>Pseudonocardiaceae</taxon>
        <taxon>Saccharopolyspora</taxon>
    </lineage>
</organism>
<evidence type="ECO:0000313" key="1">
    <source>
        <dbReference type="EMBL" id="GAA2792052.1"/>
    </source>
</evidence>
<reference evidence="1 2" key="1">
    <citation type="journal article" date="2019" name="Int. J. Syst. Evol. Microbiol.">
        <title>The Global Catalogue of Microorganisms (GCM) 10K type strain sequencing project: providing services to taxonomists for standard genome sequencing and annotation.</title>
        <authorList>
            <consortium name="The Broad Institute Genomics Platform"/>
            <consortium name="The Broad Institute Genome Sequencing Center for Infectious Disease"/>
            <person name="Wu L."/>
            <person name="Ma J."/>
        </authorList>
    </citation>
    <scope>NUCLEOTIDE SEQUENCE [LARGE SCALE GENOMIC DNA]</scope>
    <source>
        <strain evidence="1 2">JCM 9383</strain>
    </source>
</reference>
<dbReference type="EMBL" id="BAAAUX010000014">
    <property type="protein sequence ID" value="GAA2792052.1"/>
    <property type="molecule type" value="Genomic_DNA"/>
</dbReference>
<protein>
    <submittedName>
        <fullName evidence="1">Enoyl-CoA hydratase</fullName>
    </submittedName>
</protein>
<evidence type="ECO:0000313" key="2">
    <source>
        <dbReference type="Proteomes" id="UP001500979"/>
    </source>
</evidence>
<dbReference type="InterPro" id="IPR001753">
    <property type="entry name" value="Enoyl-CoA_hydra/iso"/>
</dbReference>
<dbReference type="Pfam" id="PF00378">
    <property type="entry name" value="ECH_1"/>
    <property type="match status" value="1"/>
</dbReference>
<comment type="caution">
    <text evidence="1">The sequence shown here is derived from an EMBL/GenBank/DDBJ whole genome shotgun (WGS) entry which is preliminary data.</text>
</comment>
<dbReference type="InterPro" id="IPR029045">
    <property type="entry name" value="ClpP/crotonase-like_dom_sf"/>
</dbReference>
<accession>A0ABN3VDK1</accession>
<proteinExistence type="predicted"/>
<gene>
    <name evidence="1" type="ORF">GCM10010470_28520</name>
</gene>
<dbReference type="PANTHER" id="PTHR43459:SF1">
    <property type="entry name" value="EG:BACN32G11.4 PROTEIN"/>
    <property type="match status" value="1"/>
</dbReference>
<dbReference type="CDD" id="cd06558">
    <property type="entry name" value="crotonase-like"/>
    <property type="match status" value="1"/>
</dbReference>
<dbReference type="SUPFAM" id="SSF52096">
    <property type="entry name" value="ClpP/crotonase"/>
    <property type="match status" value="1"/>
</dbReference>
<dbReference type="Proteomes" id="UP001500979">
    <property type="component" value="Unassembled WGS sequence"/>
</dbReference>
<name>A0ABN3VDK1_9PSEU</name>
<keyword evidence="2" id="KW-1185">Reference proteome</keyword>
<dbReference type="Gene3D" id="3.90.226.10">
    <property type="entry name" value="2-enoyl-CoA Hydratase, Chain A, domain 1"/>
    <property type="match status" value="1"/>
</dbReference>
<sequence length="260" mass="28130">MPQDPTDEVLAEQRDSVLLLTLNRPDRLNAWTRTMQARYFDLLERADRDPAVRAVVLTGAGRGFCAGADMAALAAVDADSFDSDQRPLSLPIRLRKPVISAVNGPVAGIGLVAALFTDVRFAADDAKFTTAFSRRGLVAEYGIAWLLPRLVGVGNALDLLLSARTFTGAEAARLGLVHRALPADEVLGAALAYAHKLATECSPASMAEIKQQIYTGLDSGLDTANADSRERMIAAFRRPDLQEGVRSYLERRPPEFPPLD</sequence>
<dbReference type="RefSeq" id="WP_344680133.1">
    <property type="nucleotide sequence ID" value="NZ_BAAAUX010000014.1"/>
</dbReference>